<evidence type="ECO:0000259" key="2">
    <source>
        <dbReference type="Pfam" id="PF18803"/>
    </source>
</evidence>
<dbReference type="InterPro" id="IPR041457">
    <property type="entry name" value="CxC2_KDZ-assoc"/>
</dbReference>
<evidence type="ECO:0000313" key="4">
    <source>
        <dbReference type="Proteomes" id="UP000297245"/>
    </source>
</evidence>
<feature type="compositionally biased region" description="Basic and acidic residues" evidence="1">
    <location>
        <begin position="937"/>
        <end position="948"/>
    </location>
</feature>
<keyword evidence="4" id="KW-1185">Reference proteome</keyword>
<gene>
    <name evidence="3" type="ORF">K435DRAFT_818886</name>
</gene>
<feature type="compositionally biased region" description="Acidic residues" evidence="1">
    <location>
        <begin position="949"/>
        <end position="963"/>
    </location>
</feature>
<feature type="region of interest" description="Disordered" evidence="1">
    <location>
        <begin position="779"/>
        <end position="800"/>
    </location>
</feature>
<protein>
    <recommendedName>
        <fullName evidence="2">CxC2-like cysteine cluster KDZ transposase-associated domain-containing protein</fullName>
    </recommendedName>
</protein>
<dbReference type="Proteomes" id="UP000297245">
    <property type="component" value="Unassembled WGS sequence"/>
</dbReference>
<dbReference type="AlphaFoldDB" id="A0A4S8M7W5"/>
<reference evidence="3 4" key="1">
    <citation type="journal article" date="2019" name="Nat. Ecol. Evol.">
        <title>Megaphylogeny resolves global patterns of mushroom evolution.</title>
        <authorList>
            <person name="Varga T."/>
            <person name="Krizsan K."/>
            <person name="Foldi C."/>
            <person name="Dima B."/>
            <person name="Sanchez-Garcia M."/>
            <person name="Sanchez-Ramirez S."/>
            <person name="Szollosi G.J."/>
            <person name="Szarkandi J.G."/>
            <person name="Papp V."/>
            <person name="Albert L."/>
            <person name="Andreopoulos W."/>
            <person name="Angelini C."/>
            <person name="Antonin V."/>
            <person name="Barry K.W."/>
            <person name="Bougher N.L."/>
            <person name="Buchanan P."/>
            <person name="Buyck B."/>
            <person name="Bense V."/>
            <person name="Catcheside P."/>
            <person name="Chovatia M."/>
            <person name="Cooper J."/>
            <person name="Damon W."/>
            <person name="Desjardin D."/>
            <person name="Finy P."/>
            <person name="Geml J."/>
            <person name="Haridas S."/>
            <person name="Hughes K."/>
            <person name="Justo A."/>
            <person name="Karasinski D."/>
            <person name="Kautmanova I."/>
            <person name="Kiss B."/>
            <person name="Kocsube S."/>
            <person name="Kotiranta H."/>
            <person name="LaButti K.M."/>
            <person name="Lechner B.E."/>
            <person name="Liimatainen K."/>
            <person name="Lipzen A."/>
            <person name="Lukacs Z."/>
            <person name="Mihaltcheva S."/>
            <person name="Morgado L.N."/>
            <person name="Niskanen T."/>
            <person name="Noordeloos M.E."/>
            <person name="Ohm R.A."/>
            <person name="Ortiz-Santana B."/>
            <person name="Ovrebo C."/>
            <person name="Racz N."/>
            <person name="Riley R."/>
            <person name="Savchenko A."/>
            <person name="Shiryaev A."/>
            <person name="Soop K."/>
            <person name="Spirin V."/>
            <person name="Szebenyi C."/>
            <person name="Tomsovsky M."/>
            <person name="Tulloss R.E."/>
            <person name="Uehling J."/>
            <person name="Grigoriev I.V."/>
            <person name="Vagvolgyi C."/>
            <person name="Papp T."/>
            <person name="Martin F.M."/>
            <person name="Miettinen O."/>
            <person name="Hibbett D.S."/>
            <person name="Nagy L.G."/>
        </authorList>
    </citation>
    <scope>NUCLEOTIDE SEQUENCE [LARGE SCALE GENOMIC DNA]</scope>
    <source>
        <strain evidence="3 4">CBS 962.96</strain>
    </source>
</reference>
<feature type="compositionally biased region" description="Low complexity" evidence="1">
    <location>
        <begin position="779"/>
        <end position="793"/>
    </location>
</feature>
<dbReference type="InterPro" id="IPR040521">
    <property type="entry name" value="KDZ"/>
</dbReference>
<feature type="region of interest" description="Disordered" evidence="1">
    <location>
        <begin position="928"/>
        <end position="967"/>
    </location>
</feature>
<dbReference type="PANTHER" id="PTHR33104:SF2">
    <property type="entry name" value="CXC3 LIKE CYSTEINE CLUSTER DOMAIN-CONTAINING PROTEIN"/>
    <property type="match status" value="1"/>
</dbReference>
<feature type="region of interest" description="Disordered" evidence="1">
    <location>
        <begin position="1153"/>
        <end position="1188"/>
    </location>
</feature>
<evidence type="ECO:0000256" key="1">
    <source>
        <dbReference type="SAM" id="MobiDB-lite"/>
    </source>
</evidence>
<feature type="domain" description="CxC2-like cysteine cluster KDZ transposase-associated" evidence="2">
    <location>
        <begin position="217"/>
        <end position="306"/>
    </location>
</feature>
<dbReference type="Pfam" id="PF18758">
    <property type="entry name" value="KDZ"/>
    <property type="match status" value="1"/>
</dbReference>
<dbReference type="OrthoDB" id="10063408at2759"/>
<accession>A0A4S8M7W5</accession>
<organism evidence="3 4">
    <name type="scientific">Dendrothele bispora (strain CBS 962.96)</name>
    <dbReference type="NCBI Taxonomy" id="1314807"/>
    <lineage>
        <taxon>Eukaryota</taxon>
        <taxon>Fungi</taxon>
        <taxon>Dikarya</taxon>
        <taxon>Basidiomycota</taxon>
        <taxon>Agaricomycotina</taxon>
        <taxon>Agaricomycetes</taxon>
        <taxon>Agaricomycetidae</taxon>
        <taxon>Agaricales</taxon>
        <taxon>Agaricales incertae sedis</taxon>
        <taxon>Dendrothele</taxon>
    </lineage>
</organism>
<proteinExistence type="predicted"/>
<dbReference type="PANTHER" id="PTHR33104">
    <property type="entry name" value="SI:DKEY-29D5.2"/>
    <property type="match status" value="1"/>
</dbReference>
<feature type="compositionally biased region" description="Acidic residues" evidence="1">
    <location>
        <begin position="1160"/>
        <end position="1188"/>
    </location>
</feature>
<evidence type="ECO:0000313" key="3">
    <source>
        <dbReference type="EMBL" id="THU98424.1"/>
    </source>
</evidence>
<name>A0A4S8M7W5_DENBC</name>
<dbReference type="EMBL" id="ML179136">
    <property type="protein sequence ID" value="THU98424.1"/>
    <property type="molecule type" value="Genomic_DNA"/>
</dbReference>
<sequence>MWTRNARAKARASSGIQKLSLSSAVAGSSSTPVVQVASLTADGRRVKRSNIPVLEPPSPVKRLRQAPRPGGIDQLTDQVFGDAYESILAKIYDDDDLTAAVNQGTSNVVVVEEVKSRRRYLSSDEPLKQWTPYRDEYLAELLRIEGRGDVDTERCPWCKQTFDERDDGDVGESFSYRCLDCFGEDLMCKGCCVKRHESNPLHIIERWNGLFFEEVSLKGLGLVVYLGTHKSGDTCNQPRMVNSFTVVHVNGLHSIRIAYCNCDKLRADPRTCVTYEVLNHFHVMTLQGKVTTYDYYNGLEKLRNNANLKKTKAGDRYKAFARVIRQWRHLKMLKRAGRGNDASRPVEETKNGELAVRCIACPTVGVNLPPSWLDASIEERFKYFLFLAMDACFRLKRRMVSSEARDPALGSGWSYMVEDKPFRAYLLSVTDQDEMSTCSGLAALEQANTKNSRGYSSTGVGVGVCARHEIVQANGAVDLQKGERYANMDYVFASLLGHHDHRLTKVQSYDIVCQWCKKLVDCLKKLPPLVRLNLVLHLIYFVIPKLHIYGHQIHCQLMFSLNWLQGAGRTDGEGIERPWAHMGPVATSTRDMGPGSRHDTLDDHWGHWNFVKMTGLGSLLLRRLLTAIYERLIHTRALKEFTESQGSVTEQWKKMIQDWEEELSLLPAERKKANPFELPKSGLTEAEIKLELTQLEAEQERAGIPAIHTLSPTSFISQGLELEEQQRALKLDLKNNRFDTATQKTILIQRRTKLQRAIGKFRSVQATYMPGAIQYLAQSSTAPDSTSSTSGSTHDISPELPEDIPLCLPSGLPSSYRLDGCRPGLFEIERKLREGQLCNSLSQLRNHLHMKSRLLTYRTSNVAHQGVVTRSKAIFNRNQRQIDQCALKYQMAWAAMANLAGNQALTWKKLENNDIRLMDGSGDRAIGVVRKQKGKKSRDQEKAGKETPVETEEAGEEEEEDELAKEKTLQERLRDVRNMVGEGTREVSWIWKEGGTGEAIDDEALEESKCNHMKESIGILLTSSTAVIRVEWCKAFARAKRWQEEVVLVKEEMRRCLVTLEYNALQWDGRCEYEGPLAKGASAWKDEWKFSNSYVGPLNLGTDSFHREGVRAYAHSQAGVYRSLASRFRKQWAGMGDKERDIEEGIDISRVIRASNASMEESDDEDASETIQDEDIEVLVEVDDDDAV</sequence>
<dbReference type="Pfam" id="PF18803">
    <property type="entry name" value="CxC2"/>
    <property type="match status" value="1"/>
</dbReference>